<name>A0ABV4CR83_9PSEU</name>
<evidence type="ECO:0000256" key="1">
    <source>
        <dbReference type="SAM" id="MobiDB-lite"/>
    </source>
</evidence>
<feature type="compositionally biased region" description="Low complexity" evidence="1">
    <location>
        <begin position="167"/>
        <end position="183"/>
    </location>
</feature>
<gene>
    <name evidence="3" type="ORF">AB8O55_26830</name>
</gene>
<feature type="compositionally biased region" description="Low complexity" evidence="1">
    <location>
        <begin position="237"/>
        <end position="249"/>
    </location>
</feature>
<reference evidence="3 4" key="1">
    <citation type="submission" date="2024-08" db="EMBL/GenBank/DDBJ databases">
        <title>Genome mining of Saccharopolyspora cebuensis PGLac3 from Nigerian medicinal plant.</title>
        <authorList>
            <person name="Ezeobiora C.E."/>
            <person name="Igbokwe N.H."/>
            <person name="Amin D.H."/>
            <person name="Mendie U.E."/>
        </authorList>
    </citation>
    <scope>NUCLEOTIDE SEQUENCE [LARGE SCALE GENOMIC DNA]</scope>
    <source>
        <strain evidence="3 4">PGLac3</strain>
    </source>
</reference>
<evidence type="ECO:0000256" key="2">
    <source>
        <dbReference type="SAM" id="Phobius"/>
    </source>
</evidence>
<proteinExistence type="predicted"/>
<accession>A0ABV4CR83</accession>
<keyword evidence="2" id="KW-0812">Transmembrane</keyword>
<feature type="transmembrane region" description="Helical" evidence="2">
    <location>
        <begin position="6"/>
        <end position="29"/>
    </location>
</feature>
<feature type="compositionally biased region" description="Basic and acidic residues" evidence="1">
    <location>
        <begin position="82"/>
        <end position="103"/>
    </location>
</feature>
<sequence length="513" mass="54916">MTTWLFTQVWLWSLAAFLLGSACTWLLFVRPLKRRLAEQYDDPYYDDEPAYDVEQPTLVPERPLDLLDDERDNEPPIGPWDRSPRPWVDPETRQFPAVDDRPEPAPVATPAPEPEPEPRPEPEPLPERDAGNTWFRKPTTGPGTEFLPVGAEPEPLPERPGPPVEPVPTAWPGAAPASAAEAPTRQEPEPDLRHHDAPFTPLRPAEPARNGQAPAPDQDRPAELPQPPAPQPPAVQPPAAQAPEVRAPAPQAPREPDQGMRRETRLTGQLRSLFEPVESGDAAYTPPVGAEATQVFPAVDDTANEPRTDIHPAPELDRATTPTGTDLDQADPPQADGTKADLDEAPEATPEHPEPDPGKANPRQAAQPTPGQAEAAPAEVDPDENDPGTQAAEGQPEPKANPDQADEADQATPGRAPADPAPAGRGADASAEPGGTAAEGGAESGPPPLPRRTPGAGPRPGRPEERPGPMIKGHSASRQYHAPESPHYESIVADVWFRTPADAETAGFTAWNS</sequence>
<organism evidence="3 4">
    <name type="scientific">Saccharopolyspora cebuensis</name>
    <dbReference type="NCBI Taxonomy" id="418759"/>
    <lineage>
        <taxon>Bacteria</taxon>
        <taxon>Bacillati</taxon>
        <taxon>Actinomycetota</taxon>
        <taxon>Actinomycetes</taxon>
        <taxon>Pseudonocardiales</taxon>
        <taxon>Pseudonocardiaceae</taxon>
        <taxon>Saccharopolyspora</taxon>
    </lineage>
</organism>
<dbReference type="RefSeq" id="WP_345357397.1">
    <property type="nucleotide sequence ID" value="NZ_BAABII010000003.1"/>
</dbReference>
<evidence type="ECO:0000313" key="3">
    <source>
        <dbReference type="EMBL" id="MEY8043038.1"/>
    </source>
</evidence>
<feature type="region of interest" description="Disordered" evidence="1">
    <location>
        <begin position="43"/>
        <end position="485"/>
    </location>
</feature>
<dbReference type="Proteomes" id="UP001564626">
    <property type="component" value="Unassembled WGS sequence"/>
</dbReference>
<feature type="compositionally biased region" description="Pro residues" evidence="1">
    <location>
        <begin position="224"/>
        <end position="236"/>
    </location>
</feature>
<feature type="compositionally biased region" description="Basic and acidic residues" evidence="1">
    <location>
        <begin position="184"/>
        <end position="197"/>
    </location>
</feature>
<keyword evidence="2" id="KW-0472">Membrane</keyword>
<keyword evidence="2" id="KW-1133">Transmembrane helix</keyword>
<evidence type="ECO:0000313" key="4">
    <source>
        <dbReference type="Proteomes" id="UP001564626"/>
    </source>
</evidence>
<protein>
    <submittedName>
        <fullName evidence="3">Uncharacterized protein</fullName>
    </submittedName>
</protein>
<feature type="compositionally biased region" description="Basic and acidic residues" evidence="1">
    <location>
        <begin position="304"/>
        <end position="318"/>
    </location>
</feature>
<dbReference type="EMBL" id="JBGEHV010000074">
    <property type="protein sequence ID" value="MEY8043038.1"/>
    <property type="molecule type" value="Genomic_DNA"/>
</dbReference>
<feature type="compositionally biased region" description="Pro residues" evidence="1">
    <location>
        <begin position="104"/>
        <end position="113"/>
    </location>
</feature>
<feature type="compositionally biased region" description="Basic and acidic residues" evidence="1">
    <location>
        <begin position="254"/>
        <end position="265"/>
    </location>
</feature>
<keyword evidence="4" id="KW-1185">Reference proteome</keyword>
<feature type="compositionally biased region" description="Low complexity" evidence="1">
    <location>
        <begin position="413"/>
        <end position="441"/>
    </location>
</feature>
<feature type="compositionally biased region" description="Basic and acidic residues" evidence="1">
    <location>
        <begin position="116"/>
        <end position="130"/>
    </location>
</feature>
<comment type="caution">
    <text evidence="3">The sequence shown here is derived from an EMBL/GenBank/DDBJ whole genome shotgun (WGS) entry which is preliminary data.</text>
</comment>